<keyword evidence="5" id="KW-0156">Chromatin regulator</keyword>
<comment type="similarity">
    <text evidence="2">Belongs to the WD repeat HIR1 family.</text>
</comment>
<feature type="region of interest" description="Disordered" evidence="8">
    <location>
        <begin position="379"/>
        <end position="407"/>
    </location>
</feature>
<keyword evidence="6" id="KW-0539">Nucleus</keyword>
<dbReference type="AlphaFoldDB" id="S9VF43"/>
<evidence type="ECO:0000256" key="1">
    <source>
        <dbReference type="ARBA" id="ARBA00004123"/>
    </source>
</evidence>
<proteinExistence type="inferred from homology"/>
<dbReference type="Proteomes" id="UP000015354">
    <property type="component" value="Unassembled WGS sequence"/>
</dbReference>
<dbReference type="GO" id="GO:0000417">
    <property type="term" value="C:HIR complex"/>
    <property type="evidence" value="ECO:0007669"/>
    <property type="project" value="TreeGrafter"/>
</dbReference>
<dbReference type="InterPro" id="IPR036322">
    <property type="entry name" value="WD40_repeat_dom_sf"/>
</dbReference>
<dbReference type="Gene3D" id="2.130.10.10">
    <property type="entry name" value="YVTN repeat-like/Quinoprotein amine dehydrogenase"/>
    <property type="match status" value="1"/>
</dbReference>
<dbReference type="InterPro" id="IPR031120">
    <property type="entry name" value="HIR1-like"/>
</dbReference>
<protein>
    <submittedName>
        <fullName evidence="10">Chromatin assembly factor 1 subunit B</fullName>
    </submittedName>
</protein>
<feature type="region of interest" description="Disordered" evidence="8">
    <location>
        <begin position="298"/>
        <end position="324"/>
    </location>
</feature>
<feature type="compositionally biased region" description="Polar residues" evidence="8">
    <location>
        <begin position="299"/>
        <end position="309"/>
    </location>
</feature>
<dbReference type="GO" id="GO:0006338">
    <property type="term" value="P:chromatin remodeling"/>
    <property type="evidence" value="ECO:0007669"/>
    <property type="project" value="TreeGrafter"/>
</dbReference>
<dbReference type="GO" id="GO:0006351">
    <property type="term" value="P:DNA-templated transcription"/>
    <property type="evidence" value="ECO:0007669"/>
    <property type="project" value="InterPro"/>
</dbReference>
<dbReference type="GO" id="GO:0005634">
    <property type="term" value="C:nucleus"/>
    <property type="evidence" value="ECO:0007669"/>
    <property type="project" value="UniProtKB-SubCell"/>
</dbReference>
<evidence type="ECO:0000256" key="7">
    <source>
        <dbReference type="PROSITE-ProRule" id="PRU00221"/>
    </source>
</evidence>
<dbReference type="OrthoDB" id="71227at2759"/>
<dbReference type="PANTHER" id="PTHR13831">
    <property type="entry name" value="MEMBER OF THE HIR1 FAMILY OF WD-REPEAT PROTEINS"/>
    <property type="match status" value="1"/>
</dbReference>
<comment type="caution">
    <text evidence="10">The sequence shown here is derived from an EMBL/GenBank/DDBJ whole genome shotgun (WGS) entry which is preliminary data.</text>
</comment>
<dbReference type="Pfam" id="PF24105">
    <property type="entry name" value="Beta-prop_CAF1B_HIR1"/>
    <property type="match status" value="1"/>
</dbReference>
<dbReference type="GO" id="GO:0031491">
    <property type="term" value="F:nucleosome binding"/>
    <property type="evidence" value="ECO:0007669"/>
    <property type="project" value="TreeGrafter"/>
</dbReference>
<dbReference type="InterPro" id="IPR015943">
    <property type="entry name" value="WD40/YVTN_repeat-like_dom_sf"/>
</dbReference>
<evidence type="ECO:0000256" key="2">
    <source>
        <dbReference type="ARBA" id="ARBA00007306"/>
    </source>
</evidence>
<evidence type="ECO:0000256" key="8">
    <source>
        <dbReference type="SAM" id="MobiDB-lite"/>
    </source>
</evidence>
<dbReference type="InterPro" id="IPR001680">
    <property type="entry name" value="WD40_rpt"/>
</dbReference>
<dbReference type="InterPro" id="IPR055410">
    <property type="entry name" value="Beta-prop_CAF1B_HIR1"/>
</dbReference>
<feature type="repeat" description="WD" evidence="7">
    <location>
        <begin position="43"/>
        <end position="76"/>
    </location>
</feature>
<accession>S9VF43</accession>
<dbReference type="SMART" id="SM00320">
    <property type="entry name" value="WD40"/>
    <property type="match status" value="4"/>
</dbReference>
<evidence type="ECO:0000256" key="5">
    <source>
        <dbReference type="ARBA" id="ARBA00022853"/>
    </source>
</evidence>
<gene>
    <name evidence="10" type="ORF">STCU_06597</name>
</gene>
<feature type="repeat" description="WD" evidence="7">
    <location>
        <begin position="150"/>
        <end position="184"/>
    </location>
</feature>
<dbReference type="PANTHER" id="PTHR13831:SF0">
    <property type="entry name" value="PROTEIN HIRA"/>
    <property type="match status" value="1"/>
</dbReference>
<evidence type="ECO:0000256" key="6">
    <source>
        <dbReference type="ARBA" id="ARBA00023242"/>
    </source>
</evidence>
<dbReference type="PROSITE" id="PS50082">
    <property type="entry name" value="WD_REPEATS_2"/>
    <property type="match status" value="2"/>
</dbReference>
<sequence>MTDTAACTDGSGAAPSRALHARTLELLWHCRDGNEEAEKIGMQGNHIEGLTSIDLHVDTNRIVTTGGDGHIRLWQLHEPAIHAWLRDATEDMTACCTHLTTMTCPDMPTGARWSPRGNMIASAHCGGKVGLWWRDYMETAAEVWKNYRSLAGHINDVSDLCFSPDSRYLISGSADGSLVVHDLEGATAPVVQMNELHAKFCRGVAWDPWNRYVSSFGNGPALYSFTHVAHKDGGRHMLLTQKRRCQGDFIGELCSLCFRRPSWSPDGMLLAVPFGRMPSATSAHATATSILSAIDAKQQGRSAAATPQPQAAVNEEEEAVAEPRGEDGDWTYCINLYARGATDKLAGRLKVRGYNEVRGVLWAPCFLEALEPAAVAVDEEEGAVHRRSGGSPAAGRRRSHSPAHDPEAYGAWGPADYRMVLAAWTADAVLVYTTDSSVRHSDFTDLHVRNIADVAWNGNATLLYTASLDGYISVLSFGTSLAPAYRLPTFATTPGTVALCRLLAGVQQAAEAMEEGRKSVAAKESQTSSAVVVKKKRKTEKPAVVAAEVGLDQLEAMMAAN</sequence>
<dbReference type="GO" id="GO:0000785">
    <property type="term" value="C:chromatin"/>
    <property type="evidence" value="ECO:0007669"/>
    <property type="project" value="TreeGrafter"/>
</dbReference>
<dbReference type="EMBL" id="ATMH01006597">
    <property type="protein sequence ID" value="EPY25646.1"/>
    <property type="molecule type" value="Genomic_DNA"/>
</dbReference>
<keyword evidence="3 7" id="KW-0853">WD repeat</keyword>
<evidence type="ECO:0000256" key="4">
    <source>
        <dbReference type="ARBA" id="ARBA00022737"/>
    </source>
</evidence>
<feature type="domain" description="CAF1B/HIR1 beta-propeller" evidence="9">
    <location>
        <begin position="52"/>
        <end position="295"/>
    </location>
</feature>
<evidence type="ECO:0000313" key="11">
    <source>
        <dbReference type="Proteomes" id="UP000015354"/>
    </source>
</evidence>
<reference evidence="10 11" key="1">
    <citation type="journal article" date="2013" name="PLoS ONE">
        <title>Predicting the Proteins of Angomonas deanei, Strigomonas culicis and Their Respective Endosymbionts Reveals New Aspects of the Trypanosomatidae Family.</title>
        <authorList>
            <person name="Motta M.C."/>
            <person name="Martins A.C."/>
            <person name="de Souza S.S."/>
            <person name="Catta-Preta C.M."/>
            <person name="Silva R."/>
            <person name="Klein C.C."/>
            <person name="de Almeida L.G."/>
            <person name="de Lima Cunha O."/>
            <person name="Ciapina L.P."/>
            <person name="Brocchi M."/>
            <person name="Colabardini A.C."/>
            <person name="de Araujo Lima B."/>
            <person name="Machado C.R."/>
            <person name="de Almeida Soares C.M."/>
            <person name="Probst C.M."/>
            <person name="de Menezes C.B."/>
            <person name="Thompson C.E."/>
            <person name="Bartholomeu D.C."/>
            <person name="Gradia D.F."/>
            <person name="Pavoni D.P."/>
            <person name="Grisard E.C."/>
            <person name="Fantinatti-Garboggini F."/>
            <person name="Marchini F.K."/>
            <person name="Rodrigues-Luiz G.F."/>
            <person name="Wagner G."/>
            <person name="Goldman G.H."/>
            <person name="Fietto J.L."/>
            <person name="Elias M.C."/>
            <person name="Goldman M.H."/>
            <person name="Sagot M.F."/>
            <person name="Pereira M."/>
            <person name="Stoco P.H."/>
            <person name="de Mendonca-Neto R.P."/>
            <person name="Teixeira S.M."/>
            <person name="Maciel T.E."/>
            <person name="de Oliveira Mendes T.A."/>
            <person name="Urmenyi T.P."/>
            <person name="de Souza W."/>
            <person name="Schenkman S."/>
            <person name="de Vasconcelos A.T."/>
        </authorList>
    </citation>
    <scope>NUCLEOTIDE SEQUENCE [LARGE SCALE GENOMIC DNA]</scope>
</reference>
<evidence type="ECO:0000256" key="3">
    <source>
        <dbReference type="ARBA" id="ARBA00022574"/>
    </source>
</evidence>
<name>S9VF43_9TRYP</name>
<dbReference type="PROSITE" id="PS50294">
    <property type="entry name" value="WD_REPEATS_REGION"/>
    <property type="match status" value="2"/>
</dbReference>
<keyword evidence="11" id="KW-1185">Reference proteome</keyword>
<evidence type="ECO:0000259" key="9">
    <source>
        <dbReference type="Pfam" id="PF24105"/>
    </source>
</evidence>
<dbReference type="SUPFAM" id="SSF50978">
    <property type="entry name" value="WD40 repeat-like"/>
    <property type="match status" value="1"/>
</dbReference>
<evidence type="ECO:0000313" key="10">
    <source>
        <dbReference type="EMBL" id="EPY25646.1"/>
    </source>
</evidence>
<comment type="subcellular location">
    <subcellularLocation>
        <location evidence="1">Nucleus</location>
    </subcellularLocation>
</comment>
<keyword evidence="4" id="KW-0677">Repeat</keyword>
<organism evidence="10 11">
    <name type="scientific">Strigomonas culicis</name>
    <dbReference type="NCBI Taxonomy" id="28005"/>
    <lineage>
        <taxon>Eukaryota</taxon>
        <taxon>Discoba</taxon>
        <taxon>Euglenozoa</taxon>
        <taxon>Kinetoplastea</taxon>
        <taxon>Metakinetoplastina</taxon>
        <taxon>Trypanosomatida</taxon>
        <taxon>Trypanosomatidae</taxon>
        <taxon>Strigomonadinae</taxon>
        <taxon>Strigomonas</taxon>
    </lineage>
</organism>